<accession>M5PQ65</accession>
<sequence>MRDADPQESDPRLSAISAQSTRVARTANTQRESVNVALSRPDPAGWSPRKPWFSQMLAQSVLVWIVVTFFILDWTAPSQASAQGLFPVSNSAAPDFDENPLAWPSLHGYSGLWDTPSARALPDWRLRLAWSQAYPHRIWSAGLGLFDFLEVHGQLSEVTTREGFPGEPYGTYKDRSFGLKAVLVREDRHLPQIALGFQDIFGTGLFASRYLALSRNVHLGSGDAELHLGLGQGVLGGESFFDDPEEGDDSPRIAGGFHTSSPWRTTRPFGGLSLGLADGLRLHLEYTSLKRDDLFGHDREAGPPLNIGLAWRVADSVTLQAAVLGGREMGLGLAADFPLQAEGLFAWQPPPKIEDREQLRWEAMTADDAGLAAIVTRELASDGFSEVRCRVAAEALWIEAEDERFLSPARSLARMARVALAASPPRTRLLYLNLVSAGRVSQSLASGRQNLADFLDSRIDREAFLHIASLHAGSAEHRREFDAFGPASSADGPRDPWNFALEPKVRAFLNNRGGFLKHKAFLRSAAQWRPWPATLAVGELETVLYNEYDDLRFEPLEDGAVRTDMLSYEQRRGTWASMLAVDQMFSLPADVLGRASAGWFEPAFAGVGAELFRFFQDGQWGLGLEAEAVRKRSLDSQLGLSDDKTLYHSGFVNIYMQLWPEQGLDAGLKLGRFLAGDVGGRLELRRTRNHWTIGVWCSLTDTHRFDSAENREARDIGLFVSLPLALFHDREVSGRFTYAVGNSLTDAGQTVRQPRSLFPLSPDETAHETLRDIEELRR</sequence>
<dbReference type="OrthoDB" id="19542at2"/>
<evidence type="ECO:0000256" key="1">
    <source>
        <dbReference type="SAM" id="MobiDB-lite"/>
    </source>
</evidence>
<evidence type="ECO:0000313" key="2">
    <source>
        <dbReference type="EMBL" id="EMG36179.1"/>
    </source>
</evidence>
<dbReference type="InterPro" id="IPR010344">
    <property type="entry name" value="YbjH"/>
</dbReference>
<dbReference type="EMBL" id="AOSV01000032">
    <property type="protein sequence ID" value="EMG36179.1"/>
    <property type="molecule type" value="Genomic_DNA"/>
</dbReference>
<keyword evidence="2" id="KW-0449">Lipoprotein</keyword>
<dbReference type="Pfam" id="PF06082">
    <property type="entry name" value="YjbH"/>
    <property type="match status" value="1"/>
</dbReference>
<feature type="compositionally biased region" description="Polar residues" evidence="1">
    <location>
        <begin position="16"/>
        <end position="33"/>
    </location>
</feature>
<dbReference type="Proteomes" id="UP000011922">
    <property type="component" value="Unassembled WGS sequence"/>
</dbReference>
<proteinExistence type="predicted"/>
<evidence type="ECO:0000313" key="3">
    <source>
        <dbReference type="Proteomes" id="UP000011922"/>
    </source>
</evidence>
<comment type="caution">
    <text evidence="2">The sequence shown here is derived from an EMBL/GenBank/DDBJ whole genome shotgun (WGS) entry which is preliminary data.</text>
</comment>
<feature type="compositionally biased region" description="Basic and acidic residues" evidence="1">
    <location>
        <begin position="1"/>
        <end position="11"/>
    </location>
</feature>
<protein>
    <submittedName>
        <fullName evidence="2">Putative lipoprotein (DUF940)</fullName>
    </submittedName>
</protein>
<organism evidence="2 3">
    <name type="scientific">Desulfocurvibacter africanus PCS</name>
    <dbReference type="NCBI Taxonomy" id="1262666"/>
    <lineage>
        <taxon>Bacteria</taxon>
        <taxon>Pseudomonadati</taxon>
        <taxon>Thermodesulfobacteriota</taxon>
        <taxon>Desulfovibrionia</taxon>
        <taxon>Desulfovibrionales</taxon>
        <taxon>Desulfovibrionaceae</taxon>
        <taxon>Desulfocurvibacter</taxon>
    </lineage>
</organism>
<feature type="region of interest" description="Disordered" evidence="1">
    <location>
        <begin position="1"/>
        <end position="33"/>
    </location>
</feature>
<gene>
    <name evidence="2" type="ORF">PCS_03121</name>
</gene>
<reference evidence="2 3" key="1">
    <citation type="journal article" date="2013" name="Genome Announc.">
        <title>Draft Genome Sequence for Desulfovibrio africanus Strain PCS.</title>
        <authorList>
            <person name="Brown S.D."/>
            <person name="Utturkar S.M."/>
            <person name="Arkin A.P."/>
            <person name="Deutschbauer A.M."/>
            <person name="Elias D.A."/>
            <person name="Hazen T.C."/>
            <person name="Chakraborty R."/>
        </authorList>
    </citation>
    <scope>NUCLEOTIDE SEQUENCE [LARGE SCALE GENOMIC DNA]</scope>
    <source>
        <strain evidence="2 3">PCS</strain>
    </source>
</reference>
<dbReference type="AlphaFoldDB" id="M5PQ65"/>
<dbReference type="PATRIC" id="fig|1262666.3.peg.3167"/>
<name>M5PQ65_DESAF</name>